<evidence type="ECO:0000256" key="6">
    <source>
        <dbReference type="ARBA" id="ARBA00022728"/>
    </source>
</evidence>
<evidence type="ECO:0000256" key="4">
    <source>
        <dbReference type="ARBA" id="ARBA00018053"/>
    </source>
</evidence>
<evidence type="ECO:0000256" key="5">
    <source>
        <dbReference type="ARBA" id="ARBA00022664"/>
    </source>
</evidence>
<proteinExistence type="inferred from homology"/>
<comment type="subcellular location">
    <subcellularLocation>
        <location evidence="2 9">Nucleus</location>
    </subcellularLocation>
</comment>
<evidence type="ECO:0000256" key="3">
    <source>
        <dbReference type="ARBA" id="ARBA00006164"/>
    </source>
</evidence>
<dbReference type="EMBL" id="VZRM01004052">
    <property type="protein sequence ID" value="NWV36544.1"/>
    <property type="molecule type" value="Genomic_DNA"/>
</dbReference>
<dbReference type="PANTHER" id="PTHR23142">
    <property type="entry name" value="PRE-MRNA-SPLICING FACTOR 38A-RELATED"/>
    <property type="match status" value="1"/>
</dbReference>
<dbReference type="GO" id="GO:0071005">
    <property type="term" value="C:U2-type precatalytic spliceosome"/>
    <property type="evidence" value="ECO:0007669"/>
    <property type="project" value="UniProtKB-UniRule"/>
</dbReference>
<evidence type="ECO:0000256" key="2">
    <source>
        <dbReference type="ARBA" id="ARBA00004123"/>
    </source>
</evidence>
<keyword evidence="13" id="KW-1185">Reference proteome</keyword>
<keyword evidence="8 9" id="KW-0539">Nucleus</keyword>
<feature type="compositionally biased region" description="Basic residues" evidence="10">
    <location>
        <begin position="248"/>
        <end position="261"/>
    </location>
</feature>
<comment type="caution">
    <text evidence="12">The sequence shown here is derived from an EMBL/GenBank/DDBJ whole genome shotgun (WGS) entry which is preliminary data.</text>
</comment>
<keyword evidence="7 9" id="KW-0508">mRNA splicing</keyword>
<comment type="similarity">
    <text evidence="3 9">Belongs to the PRP38 family.</text>
</comment>
<comment type="subunit">
    <text evidence="9">Component of the spliceosome B complex.</text>
</comment>
<evidence type="ECO:0000313" key="12">
    <source>
        <dbReference type="EMBL" id="NWV36544.1"/>
    </source>
</evidence>
<comment type="function">
    <text evidence="1 9">Involved in pre-mRNA splicing as a component of the spliceosome.</text>
</comment>
<dbReference type="Pfam" id="PF03371">
    <property type="entry name" value="PRP38"/>
    <property type="match status" value="2"/>
</dbReference>
<dbReference type="InterPro" id="IPR005037">
    <property type="entry name" value="PRP38"/>
</dbReference>
<sequence>MANRTVKDAHSIHGTNPQYLVEKIIRTRIYESKYWKEECFGLTGMAGRAGLGGTGGAVLTARPVLAAELVVDKAMELKYVGGVYGGNIKPTPFLCLTLKMLQIQPEKDIIVEFIKNEDFKYVRMLGALYMRLTGTAIDCYKYLEPLYNDYRKIKSQNRNGEFELMHVDEFIDELLHEERVCDIILPRLQKRYVLEEAEQLEPRVSALEEDMDDVESSEEEEEEDEKLERIPSPDHRRRGYRDLDKPRRSPVVRYRRSRSRSPRSSLTICLSLSPSPRRERHRSKSPRRHRSRSRERRHRSRSKSPGHHRSHRHRSHSKSPERSKKSHKKSRRGNE</sequence>
<reference evidence="12 13" key="1">
    <citation type="submission" date="2019-09" db="EMBL/GenBank/DDBJ databases">
        <title>Bird 10,000 Genomes (B10K) Project - Family phase.</title>
        <authorList>
            <person name="Zhang G."/>
        </authorList>
    </citation>
    <scope>NUCLEOTIDE SEQUENCE [LARGE SCALE GENOMIC DNA]</scope>
    <source>
        <strain evidence="12">B10K-DU-029-50</strain>
        <tissue evidence="12">Heart</tissue>
    </source>
</reference>
<feature type="compositionally biased region" description="Basic residues" evidence="10">
    <location>
        <begin position="324"/>
        <end position="335"/>
    </location>
</feature>
<dbReference type="Proteomes" id="UP000575029">
    <property type="component" value="Unassembled WGS sequence"/>
</dbReference>
<accession>A0A7K6EBV9</accession>
<feature type="domain" description="Pre-mRNA-splicing factor 38 C-terminal" evidence="11">
    <location>
        <begin position="202"/>
        <end position="263"/>
    </location>
</feature>
<feature type="region of interest" description="Disordered" evidence="10">
    <location>
        <begin position="204"/>
        <end position="335"/>
    </location>
</feature>
<dbReference type="GO" id="GO:0000398">
    <property type="term" value="P:mRNA splicing, via spliceosome"/>
    <property type="evidence" value="ECO:0007669"/>
    <property type="project" value="UniProtKB-UniRule"/>
</dbReference>
<evidence type="ECO:0000256" key="1">
    <source>
        <dbReference type="ARBA" id="ARBA00002609"/>
    </source>
</evidence>
<feature type="compositionally biased region" description="Basic residues" evidence="10">
    <location>
        <begin position="278"/>
        <end position="317"/>
    </location>
</feature>
<dbReference type="InterPro" id="IPR024767">
    <property type="entry name" value="PRP38_C"/>
</dbReference>
<keyword evidence="6 9" id="KW-0747">Spliceosome</keyword>
<organism evidence="12 13">
    <name type="scientific">Grantiella picta</name>
    <dbReference type="NCBI Taxonomy" id="266360"/>
    <lineage>
        <taxon>Eukaryota</taxon>
        <taxon>Metazoa</taxon>
        <taxon>Chordata</taxon>
        <taxon>Craniata</taxon>
        <taxon>Vertebrata</taxon>
        <taxon>Euteleostomi</taxon>
        <taxon>Archelosauria</taxon>
        <taxon>Archosauria</taxon>
        <taxon>Dinosauria</taxon>
        <taxon>Saurischia</taxon>
        <taxon>Theropoda</taxon>
        <taxon>Coelurosauria</taxon>
        <taxon>Aves</taxon>
        <taxon>Neognathae</taxon>
        <taxon>Neoaves</taxon>
        <taxon>Telluraves</taxon>
        <taxon>Australaves</taxon>
        <taxon>Passeriformes</taxon>
        <taxon>Meliphagoidea</taxon>
        <taxon>Meliphagidae</taxon>
        <taxon>Grantiella</taxon>
    </lineage>
</organism>
<dbReference type="AlphaFoldDB" id="A0A7K6EBV9"/>
<evidence type="ECO:0000313" key="13">
    <source>
        <dbReference type="Proteomes" id="UP000575029"/>
    </source>
</evidence>
<name>A0A7K6EBV9_9PASS</name>
<evidence type="ECO:0000256" key="10">
    <source>
        <dbReference type="SAM" id="MobiDB-lite"/>
    </source>
</evidence>
<keyword evidence="5 9" id="KW-0507">mRNA processing</keyword>
<evidence type="ECO:0000256" key="9">
    <source>
        <dbReference type="RuleBase" id="RU367025"/>
    </source>
</evidence>
<feature type="non-terminal residue" evidence="12">
    <location>
        <position position="1"/>
    </location>
</feature>
<protein>
    <recommendedName>
        <fullName evidence="4 9">Pre-mRNA-splicing factor 38A</fullName>
    </recommendedName>
</protein>
<feature type="non-terminal residue" evidence="12">
    <location>
        <position position="335"/>
    </location>
</feature>
<feature type="compositionally biased region" description="Acidic residues" evidence="10">
    <location>
        <begin position="207"/>
        <end position="225"/>
    </location>
</feature>
<gene>
    <name evidence="12" type="primary">Prpf38a</name>
    <name evidence="12" type="ORF">GRAPIC_R08817</name>
</gene>
<dbReference type="Pfam" id="PF12871">
    <property type="entry name" value="PRP38_assoc"/>
    <property type="match status" value="1"/>
</dbReference>
<evidence type="ECO:0000259" key="11">
    <source>
        <dbReference type="Pfam" id="PF12871"/>
    </source>
</evidence>
<feature type="compositionally biased region" description="Basic and acidic residues" evidence="10">
    <location>
        <begin position="226"/>
        <end position="247"/>
    </location>
</feature>
<evidence type="ECO:0000256" key="7">
    <source>
        <dbReference type="ARBA" id="ARBA00023187"/>
    </source>
</evidence>
<evidence type="ECO:0000256" key="8">
    <source>
        <dbReference type="ARBA" id="ARBA00023242"/>
    </source>
</evidence>